<sequence length="134" mass="15049">MIFLNLPVRDVSRSRIFYEALGWQVSQEFSDDEAACIVIDENICAMLLTREYFATYGARPVTDTRDTVNAVYGLALASAREVDALTTAALAAGATEEVDEAKRAQERRVGMHSRTFLDPDGHQWEPFCMGNPWR</sequence>
<dbReference type="PANTHER" id="PTHR36503">
    <property type="entry name" value="BLR2520 PROTEIN"/>
    <property type="match status" value="1"/>
</dbReference>
<comment type="caution">
    <text evidence="2">The sequence shown here is derived from an EMBL/GenBank/DDBJ whole genome shotgun (WGS) entry which is preliminary data.</text>
</comment>
<evidence type="ECO:0000259" key="1">
    <source>
        <dbReference type="PROSITE" id="PS51819"/>
    </source>
</evidence>
<reference evidence="3" key="1">
    <citation type="journal article" date="2019" name="Int. J. Syst. Evol. Microbiol.">
        <title>The Global Catalogue of Microorganisms (GCM) 10K type strain sequencing project: providing services to taxonomists for standard genome sequencing and annotation.</title>
        <authorList>
            <consortium name="The Broad Institute Genomics Platform"/>
            <consortium name="The Broad Institute Genome Sequencing Center for Infectious Disease"/>
            <person name="Wu L."/>
            <person name="Ma J."/>
        </authorList>
    </citation>
    <scope>NUCLEOTIDE SEQUENCE [LARGE SCALE GENOMIC DNA]</scope>
    <source>
        <strain evidence="3">JCM 18298</strain>
    </source>
</reference>
<dbReference type="Pfam" id="PF22677">
    <property type="entry name" value="Ble-like_N"/>
    <property type="match status" value="1"/>
</dbReference>
<dbReference type="InterPro" id="IPR037523">
    <property type="entry name" value="VOC_core"/>
</dbReference>
<evidence type="ECO:0000313" key="3">
    <source>
        <dbReference type="Proteomes" id="UP001500603"/>
    </source>
</evidence>
<organism evidence="2 3">
    <name type="scientific">Nocardia callitridis</name>
    <dbReference type="NCBI Taxonomy" id="648753"/>
    <lineage>
        <taxon>Bacteria</taxon>
        <taxon>Bacillati</taxon>
        <taxon>Actinomycetota</taxon>
        <taxon>Actinomycetes</taxon>
        <taxon>Mycobacteriales</taxon>
        <taxon>Nocardiaceae</taxon>
        <taxon>Nocardia</taxon>
    </lineage>
</organism>
<keyword evidence="3" id="KW-1185">Reference proteome</keyword>
<dbReference type="InterPro" id="IPR053863">
    <property type="entry name" value="Glyoxy/Ble-like_N"/>
</dbReference>
<dbReference type="PANTHER" id="PTHR36503:SF2">
    <property type="entry name" value="BLR2408 PROTEIN"/>
    <property type="match status" value="1"/>
</dbReference>
<dbReference type="PROSITE" id="PS51819">
    <property type="entry name" value="VOC"/>
    <property type="match status" value="1"/>
</dbReference>
<evidence type="ECO:0000313" key="2">
    <source>
        <dbReference type="EMBL" id="GAA5044701.1"/>
    </source>
</evidence>
<gene>
    <name evidence="2" type="ORF">GCM10023318_07830</name>
</gene>
<protein>
    <submittedName>
        <fullName evidence="2">VOC family protein</fullName>
    </submittedName>
</protein>
<dbReference type="Proteomes" id="UP001500603">
    <property type="component" value="Unassembled WGS sequence"/>
</dbReference>
<dbReference type="EMBL" id="BAABJM010000001">
    <property type="protein sequence ID" value="GAA5044701.1"/>
    <property type="molecule type" value="Genomic_DNA"/>
</dbReference>
<accession>A0ABP9JWX1</accession>
<dbReference type="SUPFAM" id="SSF54593">
    <property type="entry name" value="Glyoxalase/Bleomycin resistance protein/Dihydroxybiphenyl dioxygenase"/>
    <property type="match status" value="1"/>
</dbReference>
<dbReference type="InterPro" id="IPR029068">
    <property type="entry name" value="Glyas_Bleomycin-R_OHBP_Dase"/>
</dbReference>
<dbReference type="Gene3D" id="3.10.180.10">
    <property type="entry name" value="2,3-Dihydroxybiphenyl 1,2-Dioxygenase, domain 1"/>
    <property type="match status" value="1"/>
</dbReference>
<name>A0ABP9JWX1_9NOCA</name>
<proteinExistence type="predicted"/>
<feature type="domain" description="VOC" evidence="1">
    <location>
        <begin position="1"/>
        <end position="129"/>
    </location>
</feature>